<feature type="transmembrane region" description="Helical" evidence="2">
    <location>
        <begin position="368"/>
        <end position="388"/>
    </location>
</feature>
<dbReference type="GO" id="GO:0016746">
    <property type="term" value="F:acyltransferase activity"/>
    <property type="evidence" value="ECO:0007669"/>
    <property type="project" value="UniProtKB-KW"/>
</dbReference>
<dbReference type="EMBL" id="CP147982">
    <property type="protein sequence ID" value="WXK78669.1"/>
    <property type="molecule type" value="Genomic_DNA"/>
</dbReference>
<keyword evidence="2" id="KW-1133">Transmembrane helix</keyword>
<evidence type="ECO:0000256" key="1">
    <source>
        <dbReference type="SAM" id="MobiDB-lite"/>
    </source>
</evidence>
<organism evidence="4 5">
    <name type="scientific">Streptomyces sirii</name>
    <dbReference type="NCBI Taxonomy" id="3127701"/>
    <lineage>
        <taxon>Bacteria</taxon>
        <taxon>Bacillati</taxon>
        <taxon>Actinomycetota</taxon>
        <taxon>Actinomycetes</taxon>
        <taxon>Kitasatosporales</taxon>
        <taxon>Streptomycetaceae</taxon>
        <taxon>Streptomyces</taxon>
    </lineage>
</organism>
<dbReference type="PANTHER" id="PTHR37312">
    <property type="entry name" value="MEMBRANE-BOUND ACYLTRANSFERASE YKRP-RELATED"/>
    <property type="match status" value="1"/>
</dbReference>
<feature type="transmembrane region" description="Helical" evidence="2">
    <location>
        <begin position="330"/>
        <end position="348"/>
    </location>
</feature>
<keyword evidence="2" id="KW-0812">Transmembrane</keyword>
<evidence type="ECO:0000256" key="2">
    <source>
        <dbReference type="SAM" id="Phobius"/>
    </source>
</evidence>
<protein>
    <submittedName>
        <fullName evidence="4">Acyltransferase family protein</fullName>
    </submittedName>
</protein>
<feature type="compositionally biased region" description="Basic residues" evidence="1">
    <location>
        <begin position="54"/>
        <end position="68"/>
    </location>
</feature>
<gene>
    <name evidence="4" type="ORF">WAB15_23255</name>
</gene>
<dbReference type="Proteomes" id="UP001626628">
    <property type="component" value="Chromosome"/>
</dbReference>
<evidence type="ECO:0000259" key="3">
    <source>
        <dbReference type="Pfam" id="PF01757"/>
    </source>
</evidence>
<proteinExistence type="predicted"/>
<feature type="region of interest" description="Disordered" evidence="1">
    <location>
        <begin position="1"/>
        <end position="74"/>
    </location>
</feature>
<feature type="compositionally biased region" description="Low complexity" evidence="1">
    <location>
        <begin position="37"/>
        <end position="53"/>
    </location>
</feature>
<feature type="domain" description="Acyltransferase 3" evidence="3">
    <location>
        <begin position="81"/>
        <end position="383"/>
    </location>
</feature>
<keyword evidence="4" id="KW-0808">Transferase</keyword>
<dbReference type="Pfam" id="PF01757">
    <property type="entry name" value="Acyl_transf_3"/>
    <property type="match status" value="1"/>
</dbReference>
<dbReference type="InterPro" id="IPR052734">
    <property type="entry name" value="Nod_factor_acetyltransferase"/>
</dbReference>
<feature type="transmembrane region" description="Helical" evidence="2">
    <location>
        <begin position="298"/>
        <end position="323"/>
    </location>
</feature>
<dbReference type="InterPro" id="IPR002656">
    <property type="entry name" value="Acyl_transf_3_dom"/>
</dbReference>
<name>A0ABZ2QU50_9ACTN</name>
<keyword evidence="5" id="KW-1185">Reference proteome</keyword>
<dbReference type="RefSeq" id="WP_399149437.1">
    <property type="nucleotide sequence ID" value="NZ_CP147982.1"/>
</dbReference>
<evidence type="ECO:0000313" key="4">
    <source>
        <dbReference type="EMBL" id="WXK78669.1"/>
    </source>
</evidence>
<sequence length="416" mass="46607">MNNEYPAYGERRVPLPPPRQMPHDTPSRSGAPAPAQTSGAATTTLAPAAAPSHAKPRSHAKGRGRARSKNTAAAGAKQRDAFFDNAKYLAIVLVAMGHSWEPLRDGSRTAAALYITVYAFHMPAFIIISGYFSRSFDMRKDRLQRLITGVAVPYILFEVAYTLFKRWADDDPHYPISLTDPWYLTWFLAALFIWRLTTPLWKIVRWPVPLALAIAVLASVSPDIGDDLDLQRTLQFLPFFVIGLALRPEHFKLVRRKKARIAAVPVFAGALVFAYWAAPRMNAAWFYHRDAAQELAAPWWSGAVMTLAMFGCSLVLVSCFFAWVPGRTMWCTALGAGTLYGYLLHGFLAKGSRFWNWYDTPWVHTPWGAVLLTLIAGTVVTVLCTPPVQRIFRFAMEPKMTWAFKKDPVGMARSRN</sequence>
<feature type="transmembrane region" description="Helical" evidence="2">
    <location>
        <begin position="259"/>
        <end position="278"/>
    </location>
</feature>
<dbReference type="PANTHER" id="PTHR37312:SF1">
    <property type="entry name" value="MEMBRANE-BOUND ACYLTRANSFERASE YKRP-RELATED"/>
    <property type="match status" value="1"/>
</dbReference>
<feature type="transmembrane region" description="Helical" evidence="2">
    <location>
        <begin position="145"/>
        <end position="164"/>
    </location>
</feature>
<keyword evidence="4" id="KW-0012">Acyltransferase</keyword>
<accession>A0ABZ2QU50</accession>
<feature type="transmembrane region" description="Helical" evidence="2">
    <location>
        <begin position="111"/>
        <end position="133"/>
    </location>
</feature>
<feature type="transmembrane region" description="Helical" evidence="2">
    <location>
        <begin position="176"/>
        <end position="194"/>
    </location>
</feature>
<evidence type="ECO:0000313" key="5">
    <source>
        <dbReference type="Proteomes" id="UP001626628"/>
    </source>
</evidence>
<keyword evidence="2" id="KW-0472">Membrane</keyword>
<reference evidence="4 5" key="1">
    <citation type="submission" date="2024-03" db="EMBL/GenBank/DDBJ databases">
        <title>The complete genome of Streptomyces sirii sp.nov.</title>
        <authorList>
            <person name="Zakalyukina Y.V."/>
            <person name="Belik A.R."/>
            <person name="Biryukov M.V."/>
            <person name="Baturina O.A."/>
            <person name="Kabilov M.R."/>
        </authorList>
    </citation>
    <scope>NUCLEOTIDE SEQUENCE [LARGE SCALE GENOMIC DNA]</scope>
    <source>
        <strain evidence="4 5">BP-8</strain>
    </source>
</reference>